<name>A0A2T2XKA4_9FIRM</name>
<dbReference type="AlphaFoldDB" id="A0A2T2XKA4"/>
<gene>
    <name evidence="4" type="ORF">C7B46_03105</name>
</gene>
<dbReference type="Pfam" id="PF00583">
    <property type="entry name" value="Acetyltransf_1"/>
    <property type="match status" value="1"/>
</dbReference>
<protein>
    <submittedName>
        <fullName evidence="4">GNAT family N-acetyltransferase</fullName>
    </submittedName>
</protein>
<dbReference type="InterPro" id="IPR016181">
    <property type="entry name" value="Acyl_CoA_acyltransferase"/>
</dbReference>
<evidence type="ECO:0000256" key="2">
    <source>
        <dbReference type="ARBA" id="ARBA00023315"/>
    </source>
</evidence>
<dbReference type="PANTHER" id="PTHR43877">
    <property type="entry name" value="AMINOALKYLPHOSPHONATE N-ACETYLTRANSFERASE-RELATED-RELATED"/>
    <property type="match status" value="1"/>
</dbReference>
<evidence type="ECO:0000313" key="5">
    <source>
        <dbReference type="Proteomes" id="UP000242972"/>
    </source>
</evidence>
<feature type="domain" description="N-acetyltransferase" evidence="3">
    <location>
        <begin position="1"/>
        <end position="169"/>
    </location>
</feature>
<sequence>MKIREMISQDLIAVARVNVDTFRETQSGIVPDQLINTLSYESAARRFQRLLDNEEQRSTIFVAEDCGAIVGYAMGGRAREPVAHYEGELYGIYILPQYHGTGVGRRLMSAMARYLTAQRIYSMFVVVFSANLPAIKFYEALGGKKCCDRTMALHGWNLKEAIYGWDSLNELCR</sequence>
<keyword evidence="1 4" id="KW-0808">Transferase</keyword>
<dbReference type="CDD" id="cd04301">
    <property type="entry name" value="NAT_SF"/>
    <property type="match status" value="1"/>
</dbReference>
<evidence type="ECO:0000313" key="4">
    <source>
        <dbReference type="EMBL" id="PSR34915.1"/>
    </source>
</evidence>
<keyword evidence="2" id="KW-0012">Acyltransferase</keyword>
<comment type="caution">
    <text evidence="4">The sequence shown here is derived from an EMBL/GenBank/DDBJ whole genome shotgun (WGS) entry which is preliminary data.</text>
</comment>
<evidence type="ECO:0000259" key="3">
    <source>
        <dbReference type="PROSITE" id="PS51186"/>
    </source>
</evidence>
<proteinExistence type="predicted"/>
<dbReference type="SUPFAM" id="SSF55729">
    <property type="entry name" value="Acyl-CoA N-acyltransferases (Nat)"/>
    <property type="match status" value="1"/>
</dbReference>
<dbReference type="EMBL" id="PXYW01000005">
    <property type="protein sequence ID" value="PSR34915.1"/>
    <property type="molecule type" value="Genomic_DNA"/>
</dbReference>
<evidence type="ECO:0000256" key="1">
    <source>
        <dbReference type="ARBA" id="ARBA00022679"/>
    </source>
</evidence>
<dbReference type="GO" id="GO:0016747">
    <property type="term" value="F:acyltransferase activity, transferring groups other than amino-acyl groups"/>
    <property type="evidence" value="ECO:0007669"/>
    <property type="project" value="InterPro"/>
</dbReference>
<organism evidence="4 5">
    <name type="scientific">Sulfobacillus benefaciens</name>
    <dbReference type="NCBI Taxonomy" id="453960"/>
    <lineage>
        <taxon>Bacteria</taxon>
        <taxon>Bacillati</taxon>
        <taxon>Bacillota</taxon>
        <taxon>Clostridia</taxon>
        <taxon>Eubacteriales</taxon>
        <taxon>Clostridiales Family XVII. Incertae Sedis</taxon>
        <taxon>Sulfobacillus</taxon>
    </lineage>
</organism>
<dbReference type="InterPro" id="IPR050832">
    <property type="entry name" value="Bact_Acetyltransf"/>
</dbReference>
<dbReference type="PROSITE" id="PS51186">
    <property type="entry name" value="GNAT"/>
    <property type="match status" value="1"/>
</dbReference>
<dbReference type="InterPro" id="IPR000182">
    <property type="entry name" value="GNAT_dom"/>
</dbReference>
<accession>A0A2T2XKA4</accession>
<reference evidence="4 5" key="1">
    <citation type="journal article" date="2014" name="BMC Genomics">
        <title>Comparison of environmental and isolate Sulfobacillus genomes reveals diverse carbon, sulfur, nitrogen, and hydrogen metabolisms.</title>
        <authorList>
            <person name="Justice N.B."/>
            <person name="Norman A."/>
            <person name="Brown C.T."/>
            <person name="Singh A."/>
            <person name="Thomas B.C."/>
            <person name="Banfield J.F."/>
        </authorList>
    </citation>
    <scope>NUCLEOTIDE SEQUENCE [LARGE SCALE GENOMIC DNA]</scope>
    <source>
        <strain evidence="4">AMDSBA4</strain>
    </source>
</reference>
<dbReference type="Gene3D" id="3.40.630.30">
    <property type="match status" value="1"/>
</dbReference>
<dbReference type="Proteomes" id="UP000242972">
    <property type="component" value="Unassembled WGS sequence"/>
</dbReference>